<organism evidence="1 2">
    <name type="scientific">Pseudomonas soli</name>
    <dbReference type="NCBI Taxonomy" id="1306993"/>
    <lineage>
        <taxon>Bacteria</taxon>
        <taxon>Pseudomonadati</taxon>
        <taxon>Pseudomonadota</taxon>
        <taxon>Gammaproteobacteria</taxon>
        <taxon>Pseudomonadales</taxon>
        <taxon>Pseudomonadaceae</taxon>
        <taxon>Pseudomonas</taxon>
    </lineage>
</organism>
<protein>
    <submittedName>
        <fullName evidence="1">Uncharacterized protein</fullName>
    </submittedName>
</protein>
<reference evidence="1 2" key="1">
    <citation type="submission" date="2016-10" db="EMBL/GenBank/DDBJ databases">
        <authorList>
            <person name="de Groot N.N."/>
        </authorList>
    </citation>
    <scope>NUCLEOTIDE SEQUENCE [LARGE SCALE GENOMIC DNA]</scope>
    <source>
        <strain evidence="1 2">LMG 27941</strain>
    </source>
</reference>
<dbReference type="AlphaFoldDB" id="A0A1H9HC89"/>
<dbReference type="Proteomes" id="UP000199221">
    <property type="component" value="Unassembled WGS sequence"/>
</dbReference>
<dbReference type="EMBL" id="FOEQ01000003">
    <property type="protein sequence ID" value="SEQ59934.1"/>
    <property type="molecule type" value="Genomic_DNA"/>
</dbReference>
<evidence type="ECO:0000313" key="2">
    <source>
        <dbReference type="Proteomes" id="UP000199221"/>
    </source>
</evidence>
<proteinExistence type="predicted"/>
<accession>A0A1H9HC89</accession>
<sequence length="39" mass="4680">MTFIELNKKCQALPGIYEFSKCSTHSNYYLLLMHCEYME</sequence>
<evidence type="ECO:0000313" key="1">
    <source>
        <dbReference type="EMBL" id="SEQ59934.1"/>
    </source>
</evidence>
<name>A0A1H9HC89_9PSED</name>
<gene>
    <name evidence="1" type="ORF">SAMN05216230_103192</name>
</gene>